<proteinExistence type="predicted"/>
<organism evidence="2 3">
    <name type="scientific">Linum trigynum</name>
    <dbReference type="NCBI Taxonomy" id="586398"/>
    <lineage>
        <taxon>Eukaryota</taxon>
        <taxon>Viridiplantae</taxon>
        <taxon>Streptophyta</taxon>
        <taxon>Embryophyta</taxon>
        <taxon>Tracheophyta</taxon>
        <taxon>Spermatophyta</taxon>
        <taxon>Magnoliopsida</taxon>
        <taxon>eudicotyledons</taxon>
        <taxon>Gunneridae</taxon>
        <taxon>Pentapetalae</taxon>
        <taxon>rosids</taxon>
        <taxon>fabids</taxon>
        <taxon>Malpighiales</taxon>
        <taxon>Linaceae</taxon>
        <taxon>Linum</taxon>
    </lineage>
</organism>
<accession>A0AAV2CG63</accession>
<keyword evidence="3" id="KW-1185">Reference proteome</keyword>
<sequence>MFLFHQIFFSFSFLLLFVIDYHRRRGVAGVGCGGGAVVVETHLLCMRRRWLRLEGRGNRASSEIGPQFHSWEKLRHSSRSTDPSGFSSRSTKLPESSKTTLVLTPSSTAVRVRVRLVTAKIRSPLPSTIFKFPSLARTITPVL</sequence>
<evidence type="ECO:0000313" key="3">
    <source>
        <dbReference type="Proteomes" id="UP001497516"/>
    </source>
</evidence>
<dbReference type="Proteomes" id="UP001497516">
    <property type="component" value="Chromosome 1"/>
</dbReference>
<evidence type="ECO:0000313" key="2">
    <source>
        <dbReference type="EMBL" id="CAL1354861.1"/>
    </source>
</evidence>
<reference evidence="2 3" key="1">
    <citation type="submission" date="2024-04" db="EMBL/GenBank/DDBJ databases">
        <authorList>
            <person name="Fracassetti M."/>
        </authorList>
    </citation>
    <scope>NUCLEOTIDE SEQUENCE [LARGE SCALE GENOMIC DNA]</scope>
</reference>
<name>A0AAV2CG63_9ROSI</name>
<evidence type="ECO:0000256" key="1">
    <source>
        <dbReference type="SAM" id="MobiDB-lite"/>
    </source>
</evidence>
<gene>
    <name evidence="2" type="ORF">LTRI10_LOCUS2647</name>
</gene>
<feature type="compositionally biased region" description="Polar residues" evidence="1">
    <location>
        <begin position="80"/>
        <end position="99"/>
    </location>
</feature>
<protein>
    <recommendedName>
        <fullName evidence="4">Secreted protein</fullName>
    </recommendedName>
</protein>
<feature type="region of interest" description="Disordered" evidence="1">
    <location>
        <begin position="73"/>
        <end position="99"/>
    </location>
</feature>
<evidence type="ECO:0008006" key="4">
    <source>
        <dbReference type="Google" id="ProtNLM"/>
    </source>
</evidence>
<dbReference type="EMBL" id="OZ034813">
    <property type="protein sequence ID" value="CAL1354861.1"/>
    <property type="molecule type" value="Genomic_DNA"/>
</dbReference>
<dbReference type="AlphaFoldDB" id="A0AAV2CG63"/>